<dbReference type="InterPro" id="IPR002763">
    <property type="entry name" value="DUF72"/>
</dbReference>
<proteinExistence type="predicted"/>
<dbReference type="AlphaFoldDB" id="A0A8J7J4U2"/>
<reference evidence="1" key="1">
    <citation type="submission" date="2020-12" db="EMBL/GenBank/DDBJ databases">
        <title>Geomonas sp. Red875, isolated from river sediment.</title>
        <authorList>
            <person name="Xu Z."/>
            <person name="Zhang Z."/>
            <person name="Masuda Y."/>
            <person name="Itoh H."/>
            <person name="Senoo K."/>
        </authorList>
    </citation>
    <scope>NUCLEOTIDE SEQUENCE</scope>
    <source>
        <strain evidence="1">Red875</strain>
    </source>
</reference>
<dbReference type="PANTHER" id="PTHR30348:SF4">
    <property type="entry name" value="DUF72 DOMAIN-CONTAINING PROTEIN"/>
    <property type="match status" value="1"/>
</dbReference>
<dbReference type="EMBL" id="JAEMHM010000011">
    <property type="protein sequence ID" value="MBJ6725998.1"/>
    <property type="molecule type" value="Genomic_DNA"/>
</dbReference>
<dbReference type="SUPFAM" id="SSF117396">
    <property type="entry name" value="TM1631-like"/>
    <property type="match status" value="1"/>
</dbReference>
<name>A0A8J7J4U2_9BACT</name>
<dbReference type="Proteomes" id="UP000636888">
    <property type="component" value="Unassembled WGS sequence"/>
</dbReference>
<dbReference type="RefSeq" id="WP_199384885.1">
    <property type="nucleotide sequence ID" value="NZ_JAEMHM010000011.1"/>
</dbReference>
<protein>
    <submittedName>
        <fullName evidence="1">DUF72 domain-containing protein</fullName>
    </submittedName>
</protein>
<evidence type="ECO:0000313" key="2">
    <source>
        <dbReference type="Proteomes" id="UP000636888"/>
    </source>
</evidence>
<gene>
    <name evidence="1" type="ORF">JFN93_14870</name>
</gene>
<comment type="caution">
    <text evidence="1">The sequence shown here is derived from an EMBL/GenBank/DDBJ whole genome shotgun (WGS) entry which is preliminary data.</text>
</comment>
<organism evidence="1 2">
    <name type="scientific">Geomesophilobacter sediminis</name>
    <dbReference type="NCBI Taxonomy" id="2798584"/>
    <lineage>
        <taxon>Bacteria</taxon>
        <taxon>Pseudomonadati</taxon>
        <taxon>Thermodesulfobacteriota</taxon>
        <taxon>Desulfuromonadia</taxon>
        <taxon>Geobacterales</taxon>
        <taxon>Geobacteraceae</taxon>
        <taxon>Geomesophilobacter</taxon>
    </lineage>
</organism>
<dbReference type="Gene3D" id="3.20.20.410">
    <property type="entry name" value="Protein of unknown function UPF0759"/>
    <property type="match status" value="1"/>
</dbReference>
<keyword evidence="2" id="KW-1185">Reference proteome</keyword>
<sequence>MAKLFIGCSGYSYHHWLGNFYPEHLAQKHWFAHYRSVFPTVELNVTFYRTPKPETFRHWYEETPADYAFAIKGSRYITHIKRLLGSEESLPRFFEPAMELKEKLKVVLWQFPPSFACDRDRFAGFLELLHAYPVRHVFEFRHQSWIGDEIVEICRKEKVGLCMADAPQFLHRLPVTADFVYLRRHGASGQYFGEYTEEQLAEDADRIEGYLGEARDVFIYFNNDAGGAAPRNAVQLTALLQGRGVLLQ</sequence>
<dbReference type="Pfam" id="PF01904">
    <property type="entry name" value="DUF72"/>
    <property type="match status" value="1"/>
</dbReference>
<accession>A0A8J7J4U2</accession>
<dbReference type="InterPro" id="IPR036520">
    <property type="entry name" value="UPF0759_sf"/>
</dbReference>
<dbReference type="PANTHER" id="PTHR30348">
    <property type="entry name" value="UNCHARACTERIZED PROTEIN YECE"/>
    <property type="match status" value="1"/>
</dbReference>
<evidence type="ECO:0000313" key="1">
    <source>
        <dbReference type="EMBL" id="MBJ6725998.1"/>
    </source>
</evidence>